<comment type="caution">
    <text evidence="1">The sequence shown here is derived from an EMBL/GenBank/DDBJ whole genome shotgun (WGS) entry which is preliminary data.</text>
</comment>
<evidence type="ECO:0000313" key="2">
    <source>
        <dbReference type="Proteomes" id="UP000483035"/>
    </source>
</evidence>
<evidence type="ECO:0000313" key="1">
    <source>
        <dbReference type="EMBL" id="NEI70931.1"/>
    </source>
</evidence>
<sequence>MTERNLEAMEKFVQELEEYRDSLVMTVIEQEYGYDTRDLEMISLYGNAVTSIRDAIKCRKDRRLRAS</sequence>
<gene>
    <name evidence="1" type="ORF">GR212_15210</name>
</gene>
<dbReference type="RefSeq" id="WP_163987420.1">
    <property type="nucleotide sequence ID" value="NZ_WUEY01000006.1"/>
</dbReference>
<dbReference type="Proteomes" id="UP000483035">
    <property type="component" value="Unassembled WGS sequence"/>
</dbReference>
<accession>A0A6L9U620</accession>
<protein>
    <submittedName>
        <fullName evidence="1">Uncharacterized protein</fullName>
    </submittedName>
</protein>
<name>A0A6L9U620_9HYPH</name>
<organism evidence="1 2">
    <name type="scientific">Rhizobium lusitanum</name>
    <dbReference type="NCBI Taxonomy" id="293958"/>
    <lineage>
        <taxon>Bacteria</taxon>
        <taxon>Pseudomonadati</taxon>
        <taxon>Pseudomonadota</taxon>
        <taxon>Alphaproteobacteria</taxon>
        <taxon>Hyphomicrobiales</taxon>
        <taxon>Rhizobiaceae</taxon>
        <taxon>Rhizobium/Agrobacterium group</taxon>
        <taxon>Rhizobium</taxon>
    </lineage>
</organism>
<dbReference type="EMBL" id="WUEY01000006">
    <property type="protein sequence ID" value="NEI70931.1"/>
    <property type="molecule type" value="Genomic_DNA"/>
</dbReference>
<dbReference type="AlphaFoldDB" id="A0A6L9U620"/>
<proteinExistence type="predicted"/>
<reference evidence="1 2" key="1">
    <citation type="submission" date="2019-12" db="EMBL/GenBank/DDBJ databases">
        <title>Rhizobium genotypes associated with high levels of biological nitrogen fixation by grain legumes in a temperate-maritime cropping system.</title>
        <authorList>
            <person name="Maluk M."/>
            <person name="Francesc Ferrando Molina F."/>
            <person name="Lopez Del Egido L."/>
            <person name="Lafos M."/>
            <person name="Langarica-Fuentes A."/>
            <person name="Gebre Yohannes G."/>
            <person name="Young M.W."/>
            <person name="Martin P."/>
            <person name="Gantlett R."/>
            <person name="Kenicer G."/>
            <person name="Hawes C."/>
            <person name="Begg G.S."/>
            <person name="Quilliam R.S."/>
            <person name="Squire G.R."/>
            <person name="Poole P.S."/>
            <person name="Young P.W."/>
            <person name="Iannetta P.M."/>
            <person name="James E.K."/>
        </authorList>
    </citation>
    <scope>NUCLEOTIDE SEQUENCE [LARGE SCALE GENOMIC DNA]</scope>
    <source>
        <strain evidence="1 2">JHI1118</strain>
    </source>
</reference>